<comment type="caution">
    <text evidence="4">The sequence shown here is derived from an EMBL/GenBank/DDBJ whole genome shotgun (WGS) entry which is preliminary data.</text>
</comment>
<dbReference type="Proteomes" id="UP000243515">
    <property type="component" value="Unassembled WGS sequence"/>
</dbReference>
<organism evidence="4 5">
    <name type="scientific">Elaphomyces granulatus</name>
    <dbReference type="NCBI Taxonomy" id="519963"/>
    <lineage>
        <taxon>Eukaryota</taxon>
        <taxon>Fungi</taxon>
        <taxon>Dikarya</taxon>
        <taxon>Ascomycota</taxon>
        <taxon>Pezizomycotina</taxon>
        <taxon>Eurotiomycetes</taxon>
        <taxon>Eurotiomycetidae</taxon>
        <taxon>Eurotiales</taxon>
        <taxon>Elaphomycetaceae</taxon>
        <taxon>Elaphomyces</taxon>
    </lineage>
</organism>
<dbReference type="OrthoDB" id="4657524at2759"/>
<reference evidence="4 5" key="1">
    <citation type="journal article" date="2015" name="Environ. Microbiol.">
        <title>Metagenome sequence of Elaphomyces granulatus from sporocarp tissue reveals Ascomycota ectomycorrhizal fingerprints of genome expansion and a Proteobacteria-rich microbiome.</title>
        <authorList>
            <person name="Quandt C.A."/>
            <person name="Kohler A."/>
            <person name="Hesse C.N."/>
            <person name="Sharpton T.J."/>
            <person name="Martin F."/>
            <person name="Spatafora J.W."/>
        </authorList>
    </citation>
    <scope>NUCLEOTIDE SEQUENCE [LARGE SCALE GENOMIC DNA]</scope>
    <source>
        <strain evidence="4 5">OSC145934</strain>
    </source>
</reference>
<sequence>MQIVGALAVFVAGANALVFARDTCCFQLTASGSVAGPVGELDDGQVRIGGGLQPVQYCVDSSGSLNDSSGRKCVLTETTTQLLCGAIVNRSATFSVDSSGRLSHDDDSRFVTCGADENGQSSIFVSPRNETAATCRNITLIVSGGCGQQSTNQSTVPPPPPPPPPQAVSGCPATLATGNFEFPHLIVPVDSSTPDQAYGTSYFGKVTSTVSTIFNFDIPSGDAGRQCSLQFLFPNSEDLTTSSYSFSGDGNVQFGMLRSIATQSTTYNTSPPVSGDYSNITLVPGNSYTITTISCPAGQAIAFEMNSSSGTELNYFQNSGPPPIGLYITVC</sequence>
<gene>
    <name evidence="4" type="ORF">Egran_00728</name>
</gene>
<dbReference type="EMBL" id="NPHW01002445">
    <property type="protein sequence ID" value="OXV11510.1"/>
    <property type="molecule type" value="Genomic_DNA"/>
</dbReference>
<dbReference type="AlphaFoldDB" id="A0A232M4Z8"/>
<feature type="region of interest" description="Disordered" evidence="1">
    <location>
        <begin position="147"/>
        <end position="168"/>
    </location>
</feature>
<name>A0A232M4Z8_9EURO</name>
<proteinExistence type="predicted"/>
<feature type="domain" description="Ubiquitin 3 binding protein But2 C-terminal" evidence="3">
    <location>
        <begin position="181"/>
        <end position="321"/>
    </location>
</feature>
<evidence type="ECO:0000313" key="4">
    <source>
        <dbReference type="EMBL" id="OXV11510.1"/>
    </source>
</evidence>
<evidence type="ECO:0000256" key="2">
    <source>
        <dbReference type="SAM" id="SignalP"/>
    </source>
</evidence>
<dbReference type="PANTHER" id="PTHR39613:SF1">
    <property type="entry name" value="ANCHORED CELL WALL PROTEIN, PUTATIVE (AFU_ORTHOLOGUE AFUA_4G08960)-RELATED"/>
    <property type="match status" value="1"/>
</dbReference>
<dbReference type="PANTHER" id="PTHR39613">
    <property type="entry name" value="ANCHORED CELL WALL PROTEIN, PUTATIVE (AFU_ORTHOLOGUE AFUA_4G08960)-RELATED"/>
    <property type="match status" value="1"/>
</dbReference>
<accession>A0A232M4Z8</accession>
<feature type="signal peptide" evidence="2">
    <location>
        <begin position="1"/>
        <end position="16"/>
    </location>
</feature>
<keyword evidence="2" id="KW-0732">Signal</keyword>
<keyword evidence="5" id="KW-1185">Reference proteome</keyword>
<dbReference type="Pfam" id="PF09792">
    <property type="entry name" value="But2"/>
    <property type="match status" value="1"/>
</dbReference>
<evidence type="ECO:0000313" key="5">
    <source>
        <dbReference type="Proteomes" id="UP000243515"/>
    </source>
</evidence>
<evidence type="ECO:0000256" key="1">
    <source>
        <dbReference type="SAM" id="MobiDB-lite"/>
    </source>
</evidence>
<evidence type="ECO:0000259" key="3">
    <source>
        <dbReference type="Pfam" id="PF09792"/>
    </source>
</evidence>
<dbReference type="InterPro" id="IPR018620">
    <property type="entry name" value="Ubiquitin3-bd_protein_But2_C"/>
</dbReference>
<protein>
    <recommendedName>
        <fullName evidence="3">Ubiquitin 3 binding protein But2 C-terminal domain-containing protein</fullName>
    </recommendedName>
</protein>
<feature type="chain" id="PRO_5012850614" description="Ubiquitin 3 binding protein But2 C-terminal domain-containing protein" evidence="2">
    <location>
        <begin position="17"/>
        <end position="331"/>
    </location>
</feature>
<feature type="compositionally biased region" description="Pro residues" evidence="1">
    <location>
        <begin position="156"/>
        <end position="166"/>
    </location>
</feature>